<dbReference type="Pfam" id="PF00440">
    <property type="entry name" value="TetR_N"/>
    <property type="match status" value="1"/>
</dbReference>
<dbReference type="InterPro" id="IPR001647">
    <property type="entry name" value="HTH_TetR"/>
</dbReference>
<evidence type="ECO:0000313" key="4">
    <source>
        <dbReference type="EMBL" id="SUM67647.1"/>
    </source>
</evidence>
<keyword evidence="5" id="KW-1185">Reference proteome</keyword>
<evidence type="ECO:0000313" key="5">
    <source>
        <dbReference type="Proteomes" id="UP000255425"/>
    </source>
</evidence>
<dbReference type="EMBL" id="UHDZ01000001">
    <property type="protein sequence ID" value="SUM67647.1"/>
    <property type="molecule type" value="Genomic_DNA"/>
</dbReference>
<dbReference type="Gene3D" id="1.10.357.10">
    <property type="entry name" value="Tetracycline Repressor, domain 2"/>
    <property type="match status" value="1"/>
</dbReference>
<dbReference type="GO" id="GO:0003677">
    <property type="term" value="F:DNA binding"/>
    <property type="evidence" value="ECO:0007669"/>
    <property type="project" value="UniProtKB-UniRule"/>
</dbReference>
<proteinExistence type="predicted"/>
<feature type="DNA-binding region" description="H-T-H motif" evidence="2">
    <location>
        <begin position="32"/>
        <end position="51"/>
    </location>
</feature>
<evidence type="ECO:0000259" key="3">
    <source>
        <dbReference type="PROSITE" id="PS50977"/>
    </source>
</evidence>
<dbReference type="AlphaFoldDB" id="A0A380H0Q6"/>
<dbReference type="PANTHER" id="PTHR43479:SF16">
    <property type="entry name" value="HTH TETR-TYPE DOMAIN-CONTAINING PROTEIN"/>
    <property type="match status" value="1"/>
</dbReference>
<feature type="domain" description="HTH tetR-type" evidence="3">
    <location>
        <begin position="9"/>
        <end position="69"/>
    </location>
</feature>
<dbReference type="SUPFAM" id="SSF46689">
    <property type="entry name" value="Homeodomain-like"/>
    <property type="match status" value="1"/>
</dbReference>
<dbReference type="InterPro" id="IPR009057">
    <property type="entry name" value="Homeodomain-like_sf"/>
</dbReference>
<protein>
    <submittedName>
        <fullName evidence="4">TetR family transcriptional regulator</fullName>
    </submittedName>
</protein>
<organism evidence="4 5">
    <name type="scientific">Staphylococcus saccharolyticus</name>
    <dbReference type="NCBI Taxonomy" id="33028"/>
    <lineage>
        <taxon>Bacteria</taxon>
        <taxon>Bacillati</taxon>
        <taxon>Bacillota</taxon>
        <taxon>Bacilli</taxon>
        <taxon>Bacillales</taxon>
        <taxon>Staphylococcaceae</taxon>
        <taxon>Staphylococcus</taxon>
    </lineage>
</organism>
<gene>
    <name evidence="4" type="ORF">NCTC11807_00252</name>
</gene>
<dbReference type="PROSITE" id="PS50977">
    <property type="entry name" value="HTH_TETR_2"/>
    <property type="match status" value="1"/>
</dbReference>
<name>A0A380H0Q6_9STAP</name>
<dbReference type="GeneID" id="93796160"/>
<keyword evidence="1 2" id="KW-0238">DNA-binding</keyword>
<reference evidence="4 5" key="1">
    <citation type="submission" date="2018-06" db="EMBL/GenBank/DDBJ databases">
        <authorList>
            <consortium name="Pathogen Informatics"/>
            <person name="Doyle S."/>
        </authorList>
    </citation>
    <scope>NUCLEOTIDE SEQUENCE [LARGE SCALE GENOMIC DNA]</scope>
    <source>
        <strain evidence="4 5">NCTC11807</strain>
    </source>
</reference>
<evidence type="ECO:0000256" key="2">
    <source>
        <dbReference type="PROSITE-ProRule" id="PRU00335"/>
    </source>
</evidence>
<dbReference type="InterPro" id="IPR050624">
    <property type="entry name" value="HTH-type_Tx_Regulator"/>
</dbReference>
<dbReference type="RefSeq" id="WP_232619709.1">
    <property type="nucleotide sequence ID" value="NZ_CP066042.1"/>
</dbReference>
<accession>A0A380H0Q6</accession>
<sequence>MNSNDLRVKKTQRALMDTFLELLKMKSFNQITIQGLCEHAMVRRSTFYKHYNDKYDLLDQVLNQFFKSLHESHSSNLAVKQPKT</sequence>
<dbReference type="PANTHER" id="PTHR43479">
    <property type="entry name" value="ACREF/ENVCD OPERON REPRESSOR-RELATED"/>
    <property type="match status" value="1"/>
</dbReference>
<evidence type="ECO:0000256" key="1">
    <source>
        <dbReference type="ARBA" id="ARBA00023125"/>
    </source>
</evidence>
<dbReference type="Proteomes" id="UP000255425">
    <property type="component" value="Unassembled WGS sequence"/>
</dbReference>